<feature type="compositionally biased region" description="Polar residues" evidence="1">
    <location>
        <begin position="1"/>
        <end position="11"/>
    </location>
</feature>
<dbReference type="AlphaFoldDB" id="A0A183INS4"/>
<evidence type="ECO:0000313" key="2">
    <source>
        <dbReference type="EMBL" id="VDP06783.1"/>
    </source>
</evidence>
<dbReference type="Proteomes" id="UP000270296">
    <property type="component" value="Unassembled WGS sequence"/>
</dbReference>
<evidence type="ECO:0000313" key="3">
    <source>
        <dbReference type="Proteomes" id="UP000270296"/>
    </source>
</evidence>
<evidence type="ECO:0000256" key="1">
    <source>
        <dbReference type="SAM" id="MobiDB-lite"/>
    </source>
</evidence>
<keyword evidence="3" id="KW-1185">Reference proteome</keyword>
<proteinExistence type="predicted"/>
<reference evidence="2 3" key="2">
    <citation type="submission" date="2018-11" db="EMBL/GenBank/DDBJ databases">
        <authorList>
            <consortium name="Pathogen Informatics"/>
        </authorList>
    </citation>
    <scope>NUCLEOTIDE SEQUENCE [LARGE SCALE GENOMIC DNA]</scope>
</reference>
<dbReference type="WBParaSite" id="SBAD_0000548701-mRNA-1">
    <property type="protein sequence ID" value="SBAD_0000548701-mRNA-1"/>
    <property type="gene ID" value="SBAD_0000548701"/>
</dbReference>
<organism evidence="4">
    <name type="scientific">Soboliphyme baturini</name>
    <dbReference type="NCBI Taxonomy" id="241478"/>
    <lineage>
        <taxon>Eukaryota</taxon>
        <taxon>Metazoa</taxon>
        <taxon>Ecdysozoa</taxon>
        <taxon>Nematoda</taxon>
        <taxon>Enoplea</taxon>
        <taxon>Dorylaimia</taxon>
        <taxon>Dioctophymatida</taxon>
        <taxon>Dioctophymatoidea</taxon>
        <taxon>Soboliphymatidae</taxon>
        <taxon>Soboliphyme</taxon>
    </lineage>
</organism>
<feature type="region of interest" description="Disordered" evidence="1">
    <location>
        <begin position="1"/>
        <end position="45"/>
    </location>
</feature>
<dbReference type="EMBL" id="UZAM01008877">
    <property type="protein sequence ID" value="VDP06783.1"/>
    <property type="molecule type" value="Genomic_DNA"/>
</dbReference>
<sequence>MLPRRCTTTASSPPPCARWHEGKGISRRRPRRWQQLDDEDDQAETAAGGRVMLSVQRSDELTSAATSIFHSTPANSSDVWSPEQILGELSLYRGSSAPARTIVNSLSAEPIHSMQAGVVHFMTALKMEYPHHSDAENGPTVVLGPANGGHDSVGMHPQHVEVIKTAGHVASLQNSNQHHHLSPKEDIQGANVLQVSHNNSHLLVCVCCFVSHG</sequence>
<name>A0A183INS4_9BILA</name>
<reference evidence="4" key="1">
    <citation type="submission" date="2016-06" db="UniProtKB">
        <authorList>
            <consortium name="WormBaseParasite"/>
        </authorList>
    </citation>
    <scope>IDENTIFICATION</scope>
</reference>
<protein>
    <submittedName>
        <fullName evidence="2 4">Uncharacterized protein</fullName>
    </submittedName>
</protein>
<gene>
    <name evidence="2" type="ORF">SBAD_LOCUS5271</name>
</gene>
<accession>A0A183INS4</accession>
<evidence type="ECO:0000313" key="4">
    <source>
        <dbReference type="WBParaSite" id="SBAD_0000548701-mRNA-1"/>
    </source>
</evidence>